<keyword evidence="3" id="KW-1185">Reference proteome</keyword>
<gene>
    <name evidence="2" type="ORF">JRO89_XS01G0179300</name>
</gene>
<feature type="signal peptide" evidence="1">
    <location>
        <begin position="1"/>
        <end position="18"/>
    </location>
</feature>
<protein>
    <submittedName>
        <fullName evidence="2">Uncharacterized protein</fullName>
    </submittedName>
</protein>
<reference evidence="2 3" key="1">
    <citation type="submission" date="2021-02" db="EMBL/GenBank/DDBJ databases">
        <title>Plant Genome Project.</title>
        <authorList>
            <person name="Zhang R.-G."/>
        </authorList>
    </citation>
    <scope>NUCLEOTIDE SEQUENCE [LARGE SCALE GENOMIC DNA]</scope>
    <source>
        <tissue evidence="2">Leaves</tissue>
    </source>
</reference>
<comment type="caution">
    <text evidence="2">The sequence shown here is derived from an EMBL/GenBank/DDBJ whole genome shotgun (WGS) entry which is preliminary data.</text>
</comment>
<sequence length="193" mass="20751">MDLTLPFIGNFIVRWSLGVLPAGGGVLDVASCVGDGESTFFAGSSAMSSTAGWKPPDAGFFKLNVDAAGCFKLEVAEAKAILKGLKLSRRRFEPLLAESDALNVINLCVEVISGRRNREQLESGFDGYFPLLVANTVQNGEDDRPTMGQVVQILEGVSEVSIPPMPRFLQRLAEIPPEVVLHQEASSTPDSWA</sequence>
<keyword evidence="1" id="KW-0732">Signal</keyword>
<evidence type="ECO:0000256" key="1">
    <source>
        <dbReference type="SAM" id="SignalP"/>
    </source>
</evidence>
<proteinExistence type="predicted"/>
<name>A0ABQ8IKG0_9ROSI</name>
<evidence type="ECO:0000313" key="2">
    <source>
        <dbReference type="EMBL" id="KAH7576944.1"/>
    </source>
</evidence>
<feature type="chain" id="PRO_5046574631" evidence="1">
    <location>
        <begin position="19"/>
        <end position="193"/>
    </location>
</feature>
<organism evidence="2 3">
    <name type="scientific">Xanthoceras sorbifolium</name>
    <dbReference type="NCBI Taxonomy" id="99658"/>
    <lineage>
        <taxon>Eukaryota</taxon>
        <taxon>Viridiplantae</taxon>
        <taxon>Streptophyta</taxon>
        <taxon>Embryophyta</taxon>
        <taxon>Tracheophyta</taxon>
        <taxon>Spermatophyta</taxon>
        <taxon>Magnoliopsida</taxon>
        <taxon>eudicotyledons</taxon>
        <taxon>Gunneridae</taxon>
        <taxon>Pentapetalae</taxon>
        <taxon>rosids</taxon>
        <taxon>malvids</taxon>
        <taxon>Sapindales</taxon>
        <taxon>Sapindaceae</taxon>
        <taxon>Xanthoceroideae</taxon>
        <taxon>Xanthoceras</taxon>
    </lineage>
</organism>
<dbReference type="Proteomes" id="UP000827721">
    <property type="component" value="Unassembled WGS sequence"/>
</dbReference>
<accession>A0ABQ8IKG0</accession>
<dbReference type="EMBL" id="JAFEMO010000001">
    <property type="protein sequence ID" value="KAH7576944.1"/>
    <property type="molecule type" value="Genomic_DNA"/>
</dbReference>
<evidence type="ECO:0000313" key="3">
    <source>
        <dbReference type="Proteomes" id="UP000827721"/>
    </source>
</evidence>